<dbReference type="AlphaFoldDB" id="A0A2A4AJP7"/>
<comment type="caution">
    <text evidence="1">The sequence shown here is derived from an EMBL/GenBank/DDBJ whole genome shotgun (WGS) entry which is preliminary data.</text>
</comment>
<protein>
    <recommendedName>
        <fullName evidence="3">ATP-grasp domain-containing protein</fullName>
    </recommendedName>
</protein>
<proteinExistence type="predicted"/>
<reference evidence="1 2" key="1">
    <citation type="submission" date="2017-09" db="EMBL/GenBank/DDBJ databases">
        <title>Draft Genome Sequence of Corynebacterium accolens AH4003.</title>
        <authorList>
            <person name="Chen Y."/>
            <person name="Oosthuysen W.F."/>
            <person name="Kelley S."/>
            <person name="Horswill A."/>
        </authorList>
    </citation>
    <scope>NUCLEOTIDE SEQUENCE [LARGE SCALE GENOMIC DNA]</scope>
    <source>
        <strain evidence="1 2">AH4003</strain>
    </source>
</reference>
<dbReference type="Proteomes" id="UP000218690">
    <property type="component" value="Unassembled WGS sequence"/>
</dbReference>
<sequence length="282" mass="31787">MRQSEMPESYLELLKLRLEGHEANVPFFIGAKHQVRKVAKLLGIRTPEIFYTGPLSGVPWDNLPSEFVLKPTFASTSIGIFLVESHDGAWRDAVSRRPLTKEEIIDKERLVSARFFNGDEAKGDFIVEKLLRDRDGTIPPRDVRVNAFFGEIGMIYLDDHLTGKVATASYFDGNFVPFEDVAQRYGIANGAEERQRIVNSPTPETANEILRVAKLLSLALPTSFARLDFYDTPEGVYLGEITFTPGAFYYRNAKLMHPLEDHRLGVIWKSAIERFRSASGGC</sequence>
<dbReference type="EMBL" id="NWBP01000023">
    <property type="protein sequence ID" value="PCC82757.1"/>
    <property type="molecule type" value="Genomic_DNA"/>
</dbReference>
<dbReference type="Pfam" id="PF14305">
    <property type="entry name" value="ATPgrasp_TupA"/>
    <property type="match status" value="1"/>
</dbReference>
<accession>A0A2A4AJP7</accession>
<name>A0A2A4AJP7_9CORY</name>
<organism evidence="1 2">
    <name type="scientific">Corynebacterium accolens</name>
    <dbReference type="NCBI Taxonomy" id="38284"/>
    <lineage>
        <taxon>Bacteria</taxon>
        <taxon>Bacillati</taxon>
        <taxon>Actinomycetota</taxon>
        <taxon>Actinomycetes</taxon>
        <taxon>Mycobacteriales</taxon>
        <taxon>Corynebacteriaceae</taxon>
        <taxon>Corynebacterium</taxon>
    </lineage>
</organism>
<dbReference type="InterPro" id="IPR029465">
    <property type="entry name" value="ATPgrasp_TupA"/>
</dbReference>
<dbReference type="Gene3D" id="3.30.470.20">
    <property type="entry name" value="ATP-grasp fold, B domain"/>
    <property type="match status" value="1"/>
</dbReference>
<gene>
    <name evidence="1" type="ORF">COM45_08045</name>
</gene>
<dbReference type="SUPFAM" id="SSF56059">
    <property type="entry name" value="Glutathione synthetase ATP-binding domain-like"/>
    <property type="match status" value="1"/>
</dbReference>
<evidence type="ECO:0008006" key="3">
    <source>
        <dbReference type="Google" id="ProtNLM"/>
    </source>
</evidence>
<evidence type="ECO:0000313" key="2">
    <source>
        <dbReference type="Proteomes" id="UP000218690"/>
    </source>
</evidence>
<evidence type="ECO:0000313" key="1">
    <source>
        <dbReference type="EMBL" id="PCC82757.1"/>
    </source>
</evidence>